<evidence type="ECO:0000313" key="3">
    <source>
        <dbReference type="EMBL" id="SNV16547.1"/>
    </source>
</evidence>
<keyword evidence="4" id="KW-1185">Reference proteome</keyword>
<evidence type="ECO:0000313" key="2">
    <source>
        <dbReference type="EMBL" id="AMD85655.1"/>
    </source>
</evidence>
<organism evidence="3 5">
    <name type="scientific">Capnocytophaga haemolytica</name>
    <dbReference type="NCBI Taxonomy" id="45243"/>
    <lineage>
        <taxon>Bacteria</taxon>
        <taxon>Pseudomonadati</taxon>
        <taxon>Bacteroidota</taxon>
        <taxon>Flavobacteriia</taxon>
        <taxon>Flavobacteriales</taxon>
        <taxon>Flavobacteriaceae</taxon>
        <taxon>Capnocytophaga</taxon>
    </lineage>
</organism>
<dbReference type="EMBL" id="LT906449">
    <property type="protein sequence ID" value="SNV16547.1"/>
    <property type="molecule type" value="Genomic_DNA"/>
</dbReference>
<dbReference type="Proteomes" id="UP000215539">
    <property type="component" value="Chromosome 1"/>
</dbReference>
<protein>
    <submittedName>
        <fullName evidence="3">Predicted membrane protein</fullName>
    </submittedName>
</protein>
<dbReference type="AlphaFoldDB" id="A0AAX2H100"/>
<feature type="transmembrane region" description="Helical" evidence="1">
    <location>
        <begin position="37"/>
        <end position="55"/>
    </location>
</feature>
<dbReference type="EMBL" id="CP014227">
    <property type="protein sequence ID" value="AMD85655.1"/>
    <property type="molecule type" value="Genomic_DNA"/>
</dbReference>
<gene>
    <name evidence="2" type="ORF">AXF12_09100</name>
    <name evidence="3" type="ORF">SAMEA44541418_02340</name>
</gene>
<keyword evidence="1" id="KW-0812">Transmembrane</keyword>
<evidence type="ECO:0000313" key="4">
    <source>
        <dbReference type="Proteomes" id="UP000065822"/>
    </source>
</evidence>
<accession>A0AAX2H100</accession>
<keyword evidence="1" id="KW-1133">Transmembrane helix</keyword>
<feature type="transmembrane region" description="Helical" evidence="1">
    <location>
        <begin position="61"/>
        <end position="84"/>
    </location>
</feature>
<name>A0AAX2H100_9FLAO</name>
<reference evidence="2 4" key="1">
    <citation type="submission" date="2016-02" db="EMBL/GenBank/DDBJ databases">
        <authorList>
            <person name="Holder M.E."/>
            <person name="Ajami N.J."/>
            <person name="Petrosino J.F."/>
        </authorList>
    </citation>
    <scope>NUCLEOTIDE SEQUENCE [LARGE SCALE GENOMIC DNA]</scope>
    <source>
        <strain evidence="2 4">CCUG 32990</strain>
    </source>
</reference>
<evidence type="ECO:0000313" key="5">
    <source>
        <dbReference type="Proteomes" id="UP000215539"/>
    </source>
</evidence>
<feature type="transmembrane region" description="Helical" evidence="1">
    <location>
        <begin position="6"/>
        <end position="25"/>
    </location>
</feature>
<reference evidence="3 5" key="2">
    <citation type="submission" date="2017-06" db="EMBL/GenBank/DDBJ databases">
        <authorList>
            <consortium name="Pathogen Informatics"/>
        </authorList>
    </citation>
    <scope>NUCLEOTIDE SEQUENCE [LARGE SCALE GENOMIC DNA]</scope>
    <source>
        <strain evidence="3 5">NCTC12947</strain>
    </source>
</reference>
<proteinExistence type="predicted"/>
<keyword evidence="1" id="KW-0472">Membrane</keyword>
<dbReference type="KEGG" id="chg:AXF12_09100"/>
<sequence>MNSKVTSIVSYFSLIGWLIAFFAGTKDEKSVYHLRQSFGLIVANFVLVVLYRILARVSESLGFVVGLLALVLFVFWIIGLINAINQNQKPIPLIGKYFEGITSIK</sequence>
<dbReference type="Proteomes" id="UP000065822">
    <property type="component" value="Chromosome"/>
</dbReference>
<dbReference type="RefSeq" id="WP_066430466.1">
    <property type="nucleotide sequence ID" value="NZ_CP014227.1"/>
</dbReference>
<evidence type="ECO:0000256" key="1">
    <source>
        <dbReference type="SAM" id="Phobius"/>
    </source>
</evidence>